<proteinExistence type="predicted"/>
<dbReference type="EMBL" id="SMLW01000446">
    <property type="protein sequence ID" value="MTI24716.1"/>
    <property type="molecule type" value="Genomic_DNA"/>
</dbReference>
<keyword evidence="2" id="KW-1185">Reference proteome</keyword>
<gene>
    <name evidence="1" type="ORF">E1163_07145</name>
</gene>
<reference evidence="1 2" key="1">
    <citation type="submission" date="2019-02" db="EMBL/GenBank/DDBJ databases">
        <authorList>
            <person name="Goldberg S.R."/>
            <person name="Haltli B.A."/>
            <person name="Correa H."/>
            <person name="Russell K.G."/>
        </authorList>
    </citation>
    <scope>NUCLEOTIDE SEQUENCE [LARGE SCALE GENOMIC DNA]</scope>
    <source>
        <strain evidence="1 2">JCM 16186</strain>
    </source>
</reference>
<dbReference type="Proteomes" id="UP000798808">
    <property type="component" value="Unassembled WGS sequence"/>
</dbReference>
<dbReference type="RefSeq" id="WP_155170757.1">
    <property type="nucleotide sequence ID" value="NZ_BAAAFL010000017.1"/>
</dbReference>
<evidence type="ECO:0000313" key="1">
    <source>
        <dbReference type="EMBL" id="MTI24716.1"/>
    </source>
</evidence>
<accession>A0ABW9RM01</accession>
<sequence>MTVQSERAYNIQYDPGQNWVIMKWEGYISSVEFREGTELMLNLLIKNNANKVLADIKNMLLIDREDQEWLINYFLPRAVRFGFKAIALLKPISIFNDSAIKQISSHIDRKISIRMFNDMQSAKNWLIETEA</sequence>
<comment type="caution">
    <text evidence="1">The sequence shown here is derived from an EMBL/GenBank/DDBJ whole genome shotgun (WGS) entry which is preliminary data.</text>
</comment>
<organism evidence="1 2">
    <name type="scientific">Fulvivirga kasyanovii</name>
    <dbReference type="NCBI Taxonomy" id="396812"/>
    <lineage>
        <taxon>Bacteria</taxon>
        <taxon>Pseudomonadati</taxon>
        <taxon>Bacteroidota</taxon>
        <taxon>Cytophagia</taxon>
        <taxon>Cytophagales</taxon>
        <taxon>Fulvivirgaceae</taxon>
        <taxon>Fulvivirga</taxon>
    </lineage>
</organism>
<name>A0ABW9RM01_9BACT</name>
<evidence type="ECO:0008006" key="3">
    <source>
        <dbReference type="Google" id="ProtNLM"/>
    </source>
</evidence>
<protein>
    <recommendedName>
        <fullName evidence="3">STAS/SEC14 domain-containing protein</fullName>
    </recommendedName>
</protein>
<evidence type="ECO:0000313" key="2">
    <source>
        <dbReference type="Proteomes" id="UP000798808"/>
    </source>
</evidence>